<reference evidence="1 2" key="1">
    <citation type="submission" date="2016-11" db="EMBL/GenBank/DDBJ databases">
        <title>Whole genomes of Flavobacteriaceae.</title>
        <authorList>
            <person name="Stine C."/>
            <person name="Li C."/>
            <person name="Tadesse D."/>
        </authorList>
    </citation>
    <scope>NUCLEOTIDE SEQUENCE [LARGE SCALE GENOMIC DNA]</scope>
    <source>
        <strain evidence="1 2">CCUG 59446</strain>
    </source>
</reference>
<sequence length="250" mass="28987">MRVKLLTTISFFTYQLSISQTEKLLHGKVISNNSPLNKVEVINKTAQTSTRTNERGEFSILVKAKDSLLFFSKDYLFARLKITAKEIETNNLIIDMIPKAEELNEVVILDKRTTSIKLSKEEILQIKLNSHKPKPGLKIEGYHDFGPNPYAPDFVYLGKQIYYLLKKEDEKPKPKIKKIEFVQLIRNTINPDFFDKDLKLKPEEKELFLQFCDADSQSKIISENPNILSITDFLNAKNEEFKKLKTEIKN</sequence>
<evidence type="ECO:0000313" key="1">
    <source>
        <dbReference type="EMBL" id="OXB02877.1"/>
    </source>
</evidence>
<dbReference type="InterPro" id="IPR008969">
    <property type="entry name" value="CarboxyPept-like_regulatory"/>
</dbReference>
<dbReference type="Proteomes" id="UP000198336">
    <property type="component" value="Unassembled WGS sequence"/>
</dbReference>
<comment type="caution">
    <text evidence="1">The sequence shown here is derived from an EMBL/GenBank/DDBJ whole genome shotgun (WGS) entry which is preliminary data.</text>
</comment>
<organism evidence="1 2">
    <name type="scientific">Flavobacterium oncorhynchi</name>
    <dbReference type="NCBI Taxonomy" id="728056"/>
    <lineage>
        <taxon>Bacteria</taxon>
        <taxon>Pseudomonadati</taxon>
        <taxon>Bacteroidota</taxon>
        <taxon>Flavobacteriia</taxon>
        <taxon>Flavobacteriales</taxon>
        <taxon>Flavobacteriaceae</taxon>
        <taxon>Flavobacterium</taxon>
    </lineage>
</organism>
<dbReference type="SUPFAM" id="SSF49464">
    <property type="entry name" value="Carboxypeptidase regulatory domain-like"/>
    <property type="match status" value="1"/>
</dbReference>
<gene>
    <name evidence="1" type="ORF">B0A75_01275</name>
</gene>
<dbReference type="AlphaFoldDB" id="A0A226I9K2"/>
<name>A0A226I9K2_9FLAO</name>
<evidence type="ECO:0000313" key="2">
    <source>
        <dbReference type="Proteomes" id="UP000198336"/>
    </source>
</evidence>
<accession>A0A226I9K2</accession>
<keyword evidence="2" id="KW-1185">Reference proteome</keyword>
<proteinExistence type="predicted"/>
<dbReference type="EMBL" id="MUHA01000003">
    <property type="protein sequence ID" value="OXB02877.1"/>
    <property type="molecule type" value="Genomic_DNA"/>
</dbReference>
<dbReference type="RefSeq" id="WP_089052486.1">
    <property type="nucleotide sequence ID" value="NZ_MUHA01000003.1"/>
</dbReference>
<protein>
    <submittedName>
        <fullName evidence="1">Uncharacterized protein</fullName>
    </submittedName>
</protein>
<dbReference type="Pfam" id="PF13715">
    <property type="entry name" value="CarbopepD_reg_2"/>
    <property type="match status" value="1"/>
</dbReference>